<dbReference type="OrthoDB" id="2831558at2759"/>
<proteinExistence type="predicted"/>
<comment type="caution">
    <text evidence="1">The sequence shown here is derived from an EMBL/GenBank/DDBJ whole genome shotgun (WGS) entry which is preliminary data.</text>
</comment>
<name>A0A9P4JHD0_9PLEO</name>
<gene>
    <name evidence="1" type="ORF">GQ43DRAFT_381526</name>
</gene>
<sequence>MDNGQLVVRIPFRVAGPNRLATNSEVATMAYCTRPSSPSLHRFLAWCDDLNNPTGTKYIIMSS</sequence>
<dbReference type="EMBL" id="ML994265">
    <property type="protein sequence ID" value="KAF2197209.1"/>
    <property type="molecule type" value="Genomic_DNA"/>
</dbReference>
<evidence type="ECO:0000313" key="2">
    <source>
        <dbReference type="Proteomes" id="UP000799536"/>
    </source>
</evidence>
<keyword evidence="2" id="KW-1185">Reference proteome</keyword>
<evidence type="ECO:0000313" key="1">
    <source>
        <dbReference type="EMBL" id="KAF2197209.1"/>
    </source>
</evidence>
<protein>
    <submittedName>
        <fullName evidence="1">Uncharacterized protein</fullName>
    </submittedName>
</protein>
<organism evidence="1 2">
    <name type="scientific">Delitschia confertaspora ATCC 74209</name>
    <dbReference type="NCBI Taxonomy" id="1513339"/>
    <lineage>
        <taxon>Eukaryota</taxon>
        <taxon>Fungi</taxon>
        <taxon>Dikarya</taxon>
        <taxon>Ascomycota</taxon>
        <taxon>Pezizomycotina</taxon>
        <taxon>Dothideomycetes</taxon>
        <taxon>Pleosporomycetidae</taxon>
        <taxon>Pleosporales</taxon>
        <taxon>Delitschiaceae</taxon>
        <taxon>Delitschia</taxon>
    </lineage>
</organism>
<dbReference type="Proteomes" id="UP000799536">
    <property type="component" value="Unassembled WGS sequence"/>
</dbReference>
<dbReference type="AlphaFoldDB" id="A0A9P4JHD0"/>
<accession>A0A9P4JHD0</accession>
<reference evidence="1" key="1">
    <citation type="journal article" date="2020" name="Stud. Mycol.">
        <title>101 Dothideomycetes genomes: a test case for predicting lifestyles and emergence of pathogens.</title>
        <authorList>
            <person name="Haridas S."/>
            <person name="Albert R."/>
            <person name="Binder M."/>
            <person name="Bloem J."/>
            <person name="Labutti K."/>
            <person name="Salamov A."/>
            <person name="Andreopoulos B."/>
            <person name="Baker S."/>
            <person name="Barry K."/>
            <person name="Bills G."/>
            <person name="Bluhm B."/>
            <person name="Cannon C."/>
            <person name="Castanera R."/>
            <person name="Culley D."/>
            <person name="Daum C."/>
            <person name="Ezra D."/>
            <person name="Gonzalez J."/>
            <person name="Henrissat B."/>
            <person name="Kuo A."/>
            <person name="Liang C."/>
            <person name="Lipzen A."/>
            <person name="Lutzoni F."/>
            <person name="Magnuson J."/>
            <person name="Mondo S."/>
            <person name="Nolan M."/>
            <person name="Ohm R."/>
            <person name="Pangilinan J."/>
            <person name="Park H.-J."/>
            <person name="Ramirez L."/>
            <person name="Alfaro M."/>
            <person name="Sun H."/>
            <person name="Tritt A."/>
            <person name="Yoshinaga Y."/>
            <person name="Zwiers L.-H."/>
            <person name="Turgeon B."/>
            <person name="Goodwin S."/>
            <person name="Spatafora J."/>
            <person name="Crous P."/>
            <person name="Grigoriev I."/>
        </authorList>
    </citation>
    <scope>NUCLEOTIDE SEQUENCE</scope>
    <source>
        <strain evidence="1">ATCC 74209</strain>
    </source>
</reference>